<dbReference type="HOGENOM" id="CLU_2776772_0_0_1"/>
<keyword evidence="3" id="KW-1185">Reference proteome</keyword>
<sequence>MSTSRPWASQSPAMASLDRMDQPPHSNSTPKSWITWVYDLSSTLTSLPVVTHPHHRHIPRLRKTDDTRC</sequence>
<name>A0A0C3PCW0_PHLG1</name>
<evidence type="ECO:0000313" key="2">
    <source>
        <dbReference type="EMBL" id="KIP03023.1"/>
    </source>
</evidence>
<dbReference type="Proteomes" id="UP000053257">
    <property type="component" value="Unassembled WGS sequence"/>
</dbReference>
<proteinExistence type="predicted"/>
<dbReference type="EMBL" id="KN840638">
    <property type="protein sequence ID" value="KIP03023.1"/>
    <property type="molecule type" value="Genomic_DNA"/>
</dbReference>
<dbReference type="AlphaFoldDB" id="A0A0C3PCW0"/>
<organism evidence="2 3">
    <name type="scientific">Phlebiopsis gigantea (strain 11061_1 CR5-6)</name>
    <name type="common">White-rot fungus</name>
    <name type="synonym">Peniophora gigantea</name>
    <dbReference type="NCBI Taxonomy" id="745531"/>
    <lineage>
        <taxon>Eukaryota</taxon>
        <taxon>Fungi</taxon>
        <taxon>Dikarya</taxon>
        <taxon>Basidiomycota</taxon>
        <taxon>Agaricomycotina</taxon>
        <taxon>Agaricomycetes</taxon>
        <taxon>Polyporales</taxon>
        <taxon>Phanerochaetaceae</taxon>
        <taxon>Phlebiopsis</taxon>
    </lineage>
</organism>
<reference evidence="2 3" key="1">
    <citation type="journal article" date="2014" name="PLoS Genet.">
        <title>Analysis of the Phlebiopsis gigantea genome, transcriptome and secretome provides insight into its pioneer colonization strategies of wood.</title>
        <authorList>
            <person name="Hori C."/>
            <person name="Ishida T."/>
            <person name="Igarashi K."/>
            <person name="Samejima M."/>
            <person name="Suzuki H."/>
            <person name="Master E."/>
            <person name="Ferreira P."/>
            <person name="Ruiz-Duenas F.J."/>
            <person name="Held B."/>
            <person name="Canessa P."/>
            <person name="Larrondo L.F."/>
            <person name="Schmoll M."/>
            <person name="Druzhinina I.S."/>
            <person name="Kubicek C.P."/>
            <person name="Gaskell J.A."/>
            <person name="Kersten P."/>
            <person name="St John F."/>
            <person name="Glasner J."/>
            <person name="Sabat G."/>
            <person name="Splinter BonDurant S."/>
            <person name="Syed K."/>
            <person name="Yadav J."/>
            <person name="Mgbeahuruike A.C."/>
            <person name="Kovalchuk A."/>
            <person name="Asiegbu F.O."/>
            <person name="Lackner G."/>
            <person name="Hoffmeister D."/>
            <person name="Rencoret J."/>
            <person name="Gutierrez A."/>
            <person name="Sun H."/>
            <person name="Lindquist E."/>
            <person name="Barry K."/>
            <person name="Riley R."/>
            <person name="Grigoriev I.V."/>
            <person name="Henrissat B."/>
            <person name="Kues U."/>
            <person name="Berka R.M."/>
            <person name="Martinez A.T."/>
            <person name="Covert S.F."/>
            <person name="Blanchette R.A."/>
            <person name="Cullen D."/>
        </authorList>
    </citation>
    <scope>NUCLEOTIDE SEQUENCE [LARGE SCALE GENOMIC DNA]</scope>
    <source>
        <strain evidence="2 3">11061_1 CR5-6</strain>
    </source>
</reference>
<feature type="region of interest" description="Disordered" evidence="1">
    <location>
        <begin position="1"/>
        <end position="29"/>
    </location>
</feature>
<feature type="compositionally biased region" description="Polar residues" evidence="1">
    <location>
        <begin position="1"/>
        <end position="13"/>
    </location>
</feature>
<evidence type="ECO:0000313" key="3">
    <source>
        <dbReference type="Proteomes" id="UP000053257"/>
    </source>
</evidence>
<evidence type="ECO:0000256" key="1">
    <source>
        <dbReference type="SAM" id="MobiDB-lite"/>
    </source>
</evidence>
<protein>
    <submittedName>
        <fullName evidence="2">Uncharacterized protein</fullName>
    </submittedName>
</protein>
<gene>
    <name evidence="2" type="ORF">PHLGIDRAFT_267626</name>
</gene>
<accession>A0A0C3PCW0</accession>